<feature type="transmembrane region" description="Helical" evidence="1">
    <location>
        <begin position="99"/>
        <end position="117"/>
    </location>
</feature>
<feature type="transmembrane region" description="Helical" evidence="1">
    <location>
        <begin position="6"/>
        <end position="28"/>
    </location>
</feature>
<reference evidence="2 3" key="1">
    <citation type="submission" date="2020-05" db="EMBL/GenBank/DDBJ databases">
        <title>Genome Sequencing of Type Strains.</title>
        <authorList>
            <person name="Lemaire J.F."/>
            <person name="Inderbitzin P."/>
            <person name="Gregorio O.A."/>
            <person name="Collins S.B."/>
            <person name="Wespe N."/>
            <person name="Knight-Connoni V."/>
        </authorList>
    </citation>
    <scope>NUCLEOTIDE SEQUENCE [LARGE SCALE GENOMIC DNA]</scope>
    <source>
        <strain evidence="2 3">LMG 21957</strain>
    </source>
</reference>
<feature type="transmembrane region" description="Helical" evidence="1">
    <location>
        <begin position="658"/>
        <end position="682"/>
    </location>
</feature>
<evidence type="ECO:0000313" key="3">
    <source>
        <dbReference type="Proteomes" id="UP000526125"/>
    </source>
</evidence>
<keyword evidence="1" id="KW-1133">Transmembrane helix</keyword>
<sequence length="688" mass="80013">MTTKSLLIILLGVCLSGLVITLLVLNLIHKKGRGFNSKVPGALTPSFSRTVWMRSFLLQAYRWGMRVPLLSSYIYLIQKRISFRHVGDEVSLRRMTMTVVMIIAGGYGSISVVLFLMQPGIAFVILSVLCAVVLNSLVVDMWLNRIEKRLLVQMLDLFADVRHRYHQHGMIEEALYEAGEAGVGEAAEQVLLIYEALTSPDPNEALERYYEIAPNRFLKAFAGISFMVMEFGDKDRSQGSIYLKGLGNLTQEIHLEILRRDKLDYLLKGLNMIALAPVLFTAPIERWARGSFPTMDEFYRSKLGFITKISIYIIIILAYLLLQRLQQYDETRYRAGRKHSLVDRFLYHQTFIRKLSMLFAAKPGTTNYSQTIRLMRESSTELKYEWLAIRRLMLFASCFVLSIGCVLLLHHIERNHVLYDPVRDDRMFGAMAEAELNQAAEKTALDRAVMERVGMKRGVTYDEVFNTLQQVSPIPLDPDTHTETSLRIMQKLEVYNKQYLHWWELIIAICIGAVGYYMPIWLMMFQRKMRSMDMRHEIYQYQTVISILREMDRMSVEEILEWLNRFAVIFKRPLQKCLLHFEHGPEIALEQLKEDAGLPEFQRLVDKLQLALGKISIQEAFDDLDSMMAFYFEQRKQEYTKMIDVKASWGRMIGFTPMYALIFLYLVIPLVGMSFLQMNIYYEQIQKL</sequence>
<organism evidence="2 3">
    <name type="scientific">Paenibacillus xylanilyticus</name>
    <dbReference type="NCBI Taxonomy" id="248903"/>
    <lineage>
        <taxon>Bacteria</taxon>
        <taxon>Bacillati</taxon>
        <taxon>Bacillota</taxon>
        <taxon>Bacilli</taxon>
        <taxon>Bacillales</taxon>
        <taxon>Paenibacillaceae</taxon>
        <taxon>Paenibacillus</taxon>
    </lineage>
</organism>
<evidence type="ECO:0000313" key="2">
    <source>
        <dbReference type="EMBL" id="NUU79473.1"/>
    </source>
</evidence>
<comment type="caution">
    <text evidence="2">The sequence shown here is derived from an EMBL/GenBank/DDBJ whole genome shotgun (WGS) entry which is preliminary data.</text>
</comment>
<evidence type="ECO:0000256" key="1">
    <source>
        <dbReference type="SAM" id="Phobius"/>
    </source>
</evidence>
<feature type="transmembrane region" description="Helical" evidence="1">
    <location>
        <begin position="502"/>
        <end position="525"/>
    </location>
</feature>
<gene>
    <name evidence="2" type="ORF">HP552_30175</name>
</gene>
<dbReference type="Proteomes" id="UP000526125">
    <property type="component" value="Unassembled WGS sequence"/>
</dbReference>
<feature type="transmembrane region" description="Helical" evidence="1">
    <location>
        <begin position="123"/>
        <end position="143"/>
    </location>
</feature>
<keyword evidence="1" id="KW-0472">Membrane</keyword>
<dbReference type="RefSeq" id="WP_175399030.1">
    <property type="nucleotide sequence ID" value="NZ_JABMCB010000202.1"/>
</dbReference>
<keyword evidence="1" id="KW-0812">Transmembrane</keyword>
<feature type="transmembrane region" description="Helical" evidence="1">
    <location>
        <begin position="304"/>
        <end position="322"/>
    </location>
</feature>
<feature type="transmembrane region" description="Helical" evidence="1">
    <location>
        <begin position="392"/>
        <end position="412"/>
    </location>
</feature>
<protein>
    <submittedName>
        <fullName evidence="2">Uncharacterized protein</fullName>
    </submittedName>
</protein>
<name>A0A7Y6C3P7_9BACL</name>
<proteinExistence type="predicted"/>
<dbReference type="AlphaFoldDB" id="A0A7Y6C3P7"/>
<dbReference type="EMBL" id="JABMCB010000202">
    <property type="protein sequence ID" value="NUU79473.1"/>
    <property type="molecule type" value="Genomic_DNA"/>
</dbReference>
<feature type="transmembrane region" description="Helical" evidence="1">
    <location>
        <begin position="265"/>
        <end position="284"/>
    </location>
</feature>
<keyword evidence="3" id="KW-1185">Reference proteome</keyword>
<accession>A0A7Y6C3P7</accession>